<dbReference type="GO" id="GO:0003677">
    <property type="term" value="F:DNA binding"/>
    <property type="evidence" value="ECO:0007669"/>
    <property type="project" value="UniProtKB-KW"/>
</dbReference>
<dbReference type="SMART" id="SM00422">
    <property type="entry name" value="HTH_MERR"/>
    <property type="match status" value="1"/>
</dbReference>
<reference evidence="3 4" key="1">
    <citation type="submission" date="2019-08" db="EMBL/GenBank/DDBJ databases">
        <title>Sphingorhabdus soil sp. nov., isolated from arctic soil.</title>
        <authorList>
            <person name="Liu Y."/>
        </authorList>
    </citation>
    <scope>NUCLEOTIDE SEQUENCE [LARGE SCALE GENOMIC DNA]</scope>
    <source>
        <strain evidence="3 4">D-2Q-5-6</strain>
    </source>
</reference>
<dbReference type="InterPro" id="IPR047057">
    <property type="entry name" value="MerR_fam"/>
</dbReference>
<keyword evidence="1 3" id="KW-0238">DNA-binding</keyword>
<protein>
    <submittedName>
        <fullName evidence="3">MerR family DNA-binding transcriptional regulator</fullName>
    </submittedName>
</protein>
<dbReference type="RefSeq" id="WP_147122256.1">
    <property type="nucleotide sequence ID" value="NZ_VOPY01000001.1"/>
</dbReference>
<dbReference type="PANTHER" id="PTHR30204:SF58">
    <property type="entry name" value="HTH-TYPE TRANSCRIPTIONAL REGULATOR YFMP"/>
    <property type="match status" value="1"/>
</dbReference>
<dbReference type="Gene3D" id="1.10.1660.10">
    <property type="match status" value="1"/>
</dbReference>
<keyword evidence="4" id="KW-1185">Reference proteome</keyword>
<accession>A0A5C6UNT1</accession>
<dbReference type="EMBL" id="VOPY01000001">
    <property type="protein sequence ID" value="TXC74270.1"/>
    <property type="molecule type" value="Genomic_DNA"/>
</dbReference>
<dbReference type="SUPFAM" id="SSF46955">
    <property type="entry name" value="Putative DNA-binding domain"/>
    <property type="match status" value="1"/>
</dbReference>
<dbReference type="PANTHER" id="PTHR30204">
    <property type="entry name" value="REDOX-CYCLING DRUG-SENSING TRANSCRIPTIONAL ACTIVATOR SOXR"/>
    <property type="match status" value="1"/>
</dbReference>
<evidence type="ECO:0000259" key="2">
    <source>
        <dbReference type="PROSITE" id="PS50937"/>
    </source>
</evidence>
<dbReference type="PROSITE" id="PS50937">
    <property type="entry name" value="HTH_MERR_2"/>
    <property type="match status" value="1"/>
</dbReference>
<gene>
    <name evidence="3" type="ORF">FSZ31_06100</name>
</gene>
<dbReference type="OrthoDB" id="9803659at2"/>
<evidence type="ECO:0000313" key="4">
    <source>
        <dbReference type="Proteomes" id="UP000321129"/>
    </source>
</evidence>
<dbReference type="InterPro" id="IPR000551">
    <property type="entry name" value="MerR-type_HTH_dom"/>
</dbReference>
<dbReference type="Pfam" id="PF13411">
    <property type="entry name" value="MerR_1"/>
    <property type="match status" value="1"/>
</dbReference>
<dbReference type="CDD" id="cd04776">
    <property type="entry name" value="HTH_GnyR"/>
    <property type="match status" value="1"/>
</dbReference>
<sequence length="156" mass="17647">MTSSHGHAHLDTPDVHGRQTYSIGDLSSEFDVTGRALRFYEDEGLIAPTRKGLTRVYSKRDRARLAWILRAKRVGFSLADIKEMIDLYDVGDGRAVQRRVTIEKCQARIDLLKGQREDIDSAIDELKLFVEMVKKADRGEMPPTSIKRRKSASKGS</sequence>
<evidence type="ECO:0000313" key="3">
    <source>
        <dbReference type="EMBL" id="TXC74270.1"/>
    </source>
</evidence>
<dbReference type="InterPro" id="IPR009061">
    <property type="entry name" value="DNA-bd_dom_put_sf"/>
</dbReference>
<proteinExistence type="predicted"/>
<dbReference type="GO" id="GO:0003700">
    <property type="term" value="F:DNA-binding transcription factor activity"/>
    <property type="evidence" value="ECO:0007669"/>
    <property type="project" value="InterPro"/>
</dbReference>
<organism evidence="3 4">
    <name type="scientific">Flavisphingopyxis soli</name>
    <dbReference type="NCBI Taxonomy" id="2601267"/>
    <lineage>
        <taxon>Bacteria</taxon>
        <taxon>Pseudomonadati</taxon>
        <taxon>Pseudomonadota</taxon>
        <taxon>Alphaproteobacteria</taxon>
        <taxon>Sphingomonadales</taxon>
        <taxon>Sphingopyxidaceae</taxon>
        <taxon>Flavisphingopyxis</taxon>
    </lineage>
</organism>
<feature type="domain" description="HTH merR-type" evidence="2">
    <location>
        <begin position="20"/>
        <end position="87"/>
    </location>
</feature>
<evidence type="ECO:0000256" key="1">
    <source>
        <dbReference type="ARBA" id="ARBA00023125"/>
    </source>
</evidence>
<comment type="caution">
    <text evidence="3">The sequence shown here is derived from an EMBL/GenBank/DDBJ whole genome shotgun (WGS) entry which is preliminary data.</text>
</comment>
<dbReference type="AlphaFoldDB" id="A0A5C6UNT1"/>
<name>A0A5C6UNT1_9SPHN</name>
<dbReference type="Proteomes" id="UP000321129">
    <property type="component" value="Unassembled WGS sequence"/>
</dbReference>